<dbReference type="Proteomes" id="UP000772434">
    <property type="component" value="Unassembled WGS sequence"/>
</dbReference>
<proteinExistence type="predicted"/>
<evidence type="ECO:0000313" key="2">
    <source>
        <dbReference type="Proteomes" id="UP000772434"/>
    </source>
</evidence>
<dbReference type="EMBL" id="JADNRY010000018">
    <property type="protein sequence ID" value="KAF9073380.1"/>
    <property type="molecule type" value="Genomic_DNA"/>
</dbReference>
<dbReference type="AlphaFoldDB" id="A0A9P5UAT1"/>
<keyword evidence="2" id="KW-1185">Reference proteome</keyword>
<protein>
    <submittedName>
        <fullName evidence="1">Uncharacterized protein</fullName>
    </submittedName>
</protein>
<evidence type="ECO:0000313" key="1">
    <source>
        <dbReference type="EMBL" id="KAF9073380.1"/>
    </source>
</evidence>
<sequence>MTNRQRYMAPESLFSILKSFSVDSPDFSTASLRKALISREEFKALSLTPLSVSTVFEMVDILALLTCLRSCLSTVRQGTFRSDLELVNCEAFADKSTLIAVDLKQVGCVTESDPVEATSVFREAFREIARLSLCPKFHRER</sequence>
<gene>
    <name evidence="1" type="ORF">BDP27DRAFT_1417198</name>
</gene>
<comment type="caution">
    <text evidence="1">The sequence shown here is derived from an EMBL/GenBank/DDBJ whole genome shotgun (WGS) entry which is preliminary data.</text>
</comment>
<accession>A0A9P5UAT1</accession>
<organism evidence="1 2">
    <name type="scientific">Rhodocollybia butyracea</name>
    <dbReference type="NCBI Taxonomy" id="206335"/>
    <lineage>
        <taxon>Eukaryota</taxon>
        <taxon>Fungi</taxon>
        <taxon>Dikarya</taxon>
        <taxon>Basidiomycota</taxon>
        <taxon>Agaricomycotina</taxon>
        <taxon>Agaricomycetes</taxon>
        <taxon>Agaricomycetidae</taxon>
        <taxon>Agaricales</taxon>
        <taxon>Marasmiineae</taxon>
        <taxon>Omphalotaceae</taxon>
        <taxon>Rhodocollybia</taxon>
    </lineage>
</organism>
<reference evidence="1" key="1">
    <citation type="submission" date="2020-11" db="EMBL/GenBank/DDBJ databases">
        <authorList>
            <consortium name="DOE Joint Genome Institute"/>
            <person name="Ahrendt S."/>
            <person name="Riley R."/>
            <person name="Andreopoulos W."/>
            <person name="Labutti K."/>
            <person name="Pangilinan J."/>
            <person name="Ruiz-Duenas F.J."/>
            <person name="Barrasa J.M."/>
            <person name="Sanchez-Garcia M."/>
            <person name="Camarero S."/>
            <person name="Miyauchi S."/>
            <person name="Serrano A."/>
            <person name="Linde D."/>
            <person name="Babiker R."/>
            <person name="Drula E."/>
            <person name="Ayuso-Fernandez I."/>
            <person name="Pacheco R."/>
            <person name="Padilla G."/>
            <person name="Ferreira P."/>
            <person name="Barriuso J."/>
            <person name="Kellner H."/>
            <person name="Castanera R."/>
            <person name="Alfaro M."/>
            <person name="Ramirez L."/>
            <person name="Pisabarro A.G."/>
            <person name="Kuo A."/>
            <person name="Tritt A."/>
            <person name="Lipzen A."/>
            <person name="He G."/>
            <person name="Yan M."/>
            <person name="Ng V."/>
            <person name="Cullen D."/>
            <person name="Martin F."/>
            <person name="Rosso M.-N."/>
            <person name="Henrissat B."/>
            <person name="Hibbett D."/>
            <person name="Martinez A.T."/>
            <person name="Grigoriev I.V."/>
        </authorList>
    </citation>
    <scope>NUCLEOTIDE SEQUENCE</scope>
    <source>
        <strain evidence="1">AH 40177</strain>
    </source>
</reference>
<name>A0A9P5UAT1_9AGAR</name>